<feature type="transmembrane region" description="Helical" evidence="5">
    <location>
        <begin position="275"/>
        <end position="298"/>
    </location>
</feature>
<evidence type="ECO:0000256" key="4">
    <source>
        <dbReference type="ARBA" id="ARBA00023136"/>
    </source>
</evidence>
<dbReference type="SUPFAM" id="SSF81321">
    <property type="entry name" value="Family A G protein-coupled receptor-like"/>
    <property type="match status" value="1"/>
</dbReference>
<dbReference type="PANTHER" id="PTHR46178:SF9">
    <property type="entry name" value="SEVEN TM RECEPTOR"/>
    <property type="match status" value="1"/>
</dbReference>
<organism evidence="7 8">
    <name type="scientific">Haemonchus contortus</name>
    <name type="common">Barber pole worm</name>
    <dbReference type="NCBI Taxonomy" id="6289"/>
    <lineage>
        <taxon>Eukaryota</taxon>
        <taxon>Metazoa</taxon>
        <taxon>Ecdysozoa</taxon>
        <taxon>Nematoda</taxon>
        <taxon>Chromadorea</taxon>
        <taxon>Rhabditida</taxon>
        <taxon>Rhabditina</taxon>
        <taxon>Rhabditomorpha</taxon>
        <taxon>Strongyloidea</taxon>
        <taxon>Trichostrongylidae</taxon>
        <taxon>Haemonchus</taxon>
    </lineage>
</organism>
<comment type="subcellular location">
    <subcellularLocation>
        <location evidence="1">Membrane</location>
    </subcellularLocation>
</comment>
<feature type="transmembrane region" description="Helical" evidence="5">
    <location>
        <begin position="42"/>
        <end position="66"/>
    </location>
</feature>
<evidence type="ECO:0000256" key="3">
    <source>
        <dbReference type="ARBA" id="ARBA00022989"/>
    </source>
</evidence>
<proteinExistence type="predicted"/>
<dbReference type="OrthoDB" id="5875460at2759"/>
<keyword evidence="7" id="KW-1185">Reference proteome</keyword>
<dbReference type="InterPro" id="IPR019428">
    <property type="entry name" value="7TM_GPCR_serpentine_rcpt_Str"/>
</dbReference>
<dbReference type="GO" id="GO:0004930">
    <property type="term" value="F:G protein-coupled receptor activity"/>
    <property type="evidence" value="ECO:0007669"/>
    <property type="project" value="InterPro"/>
</dbReference>
<name>A0A7I4YH60_HAECO</name>
<evidence type="ECO:0000313" key="8">
    <source>
        <dbReference type="WBParaSite" id="HCON_00099952-00001"/>
    </source>
</evidence>
<evidence type="ECO:0000313" key="7">
    <source>
        <dbReference type="Proteomes" id="UP000025227"/>
    </source>
</evidence>
<feature type="transmembrane region" description="Helical" evidence="5">
    <location>
        <begin position="191"/>
        <end position="212"/>
    </location>
</feature>
<evidence type="ECO:0000256" key="5">
    <source>
        <dbReference type="SAM" id="Phobius"/>
    </source>
</evidence>
<dbReference type="WBParaSite" id="HCON_00099952-00001">
    <property type="protein sequence ID" value="HCON_00099952-00001"/>
    <property type="gene ID" value="HCON_00099952"/>
</dbReference>
<accession>A0A7I4YH60</accession>
<dbReference type="Pfam" id="PF10326">
    <property type="entry name" value="7TM_GPCR_Str"/>
    <property type="match status" value="1"/>
</dbReference>
<dbReference type="AlphaFoldDB" id="A0A7I4YH60"/>
<dbReference type="InterPro" id="IPR017452">
    <property type="entry name" value="GPCR_Rhodpsn_7TM"/>
</dbReference>
<dbReference type="InterPro" id="IPR000276">
    <property type="entry name" value="GPCR_Rhodpsn"/>
</dbReference>
<reference evidence="8" key="1">
    <citation type="submission" date="2020-12" db="UniProtKB">
        <authorList>
            <consortium name="WormBaseParasite"/>
        </authorList>
    </citation>
    <scope>IDENTIFICATION</scope>
    <source>
        <strain evidence="8">MHco3</strain>
    </source>
</reference>
<keyword evidence="3 5" id="KW-1133">Transmembrane helix</keyword>
<dbReference type="PROSITE" id="PS50262">
    <property type="entry name" value="G_PROTEIN_RECEP_F1_2"/>
    <property type="match status" value="1"/>
</dbReference>
<protein>
    <submittedName>
        <fullName evidence="8">G_PROTEIN_RECEP_F1_2 domain-containing protein</fullName>
    </submittedName>
</protein>
<feature type="transmembrane region" description="Helical" evidence="5">
    <location>
        <begin position="86"/>
        <end position="110"/>
    </location>
</feature>
<feature type="transmembrane region" description="Helical" evidence="5">
    <location>
        <begin position="131"/>
        <end position="152"/>
    </location>
</feature>
<dbReference type="PANTHER" id="PTHR46178">
    <property type="entry name" value="SEVEN TM RECEPTOR"/>
    <property type="match status" value="1"/>
</dbReference>
<dbReference type="OMA" id="INIFCAR"/>
<keyword evidence="2 5" id="KW-0812">Transmembrane</keyword>
<dbReference type="GO" id="GO:0016020">
    <property type="term" value="C:membrane"/>
    <property type="evidence" value="ECO:0007669"/>
    <property type="project" value="UniProtKB-SubCell"/>
</dbReference>
<sequence length="332" mass="37707">MLAEESLPFIVYVITTFSLLANMILIIVYFCCPLKKVKSYKYFFLFAAMQDIIYSVSFLLSLPQVISQDYFLVFIATGVLRRRPIGLLLISLYYGSFFVSTLIVTNSFIYRYLHLCRTELFETLSTTRCRTLGFIINLLLMVIFFVILYVVALPSEELEYFVRNTVIISGVNINDSSFVGLAVKHSSSLDLILLANLALLVMAVAIINIFCARRIAVFLKTAALRHNTFQRRMFTLLLLQAGGPIFFAHVPLLFVVFLLLAGVDTTPLITSLIDILVSSLPLFNPIIIIVFITDYRNFVLFKLRFKKRTIGSKTNPVPLGTVIKMRRATIVK</sequence>
<evidence type="ECO:0000256" key="1">
    <source>
        <dbReference type="ARBA" id="ARBA00004370"/>
    </source>
</evidence>
<dbReference type="Proteomes" id="UP000025227">
    <property type="component" value="Unplaced"/>
</dbReference>
<evidence type="ECO:0000259" key="6">
    <source>
        <dbReference type="PROSITE" id="PS50262"/>
    </source>
</evidence>
<dbReference type="Gene3D" id="1.20.1070.10">
    <property type="entry name" value="Rhodopsin 7-helix transmembrane proteins"/>
    <property type="match status" value="1"/>
</dbReference>
<keyword evidence="4 5" id="KW-0472">Membrane</keyword>
<feature type="domain" description="G-protein coupled receptors family 1 profile" evidence="6">
    <location>
        <begin position="21"/>
        <end position="288"/>
    </location>
</feature>
<feature type="transmembrane region" description="Helical" evidence="5">
    <location>
        <begin position="6"/>
        <end position="30"/>
    </location>
</feature>
<feature type="transmembrane region" description="Helical" evidence="5">
    <location>
        <begin position="233"/>
        <end position="263"/>
    </location>
</feature>
<dbReference type="PRINTS" id="PR00237">
    <property type="entry name" value="GPCRRHODOPSN"/>
</dbReference>
<evidence type="ECO:0000256" key="2">
    <source>
        <dbReference type="ARBA" id="ARBA00022692"/>
    </source>
</evidence>